<feature type="transmembrane region" description="Helical" evidence="6">
    <location>
        <begin position="96"/>
        <end position="115"/>
    </location>
</feature>
<evidence type="ECO:0000256" key="1">
    <source>
        <dbReference type="ARBA" id="ARBA00004651"/>
    </source>
</evidence>
<evidence type="ECO:0000256" key="2">
    <source>
        <dbReference type="ARBA" id="ARBA00022475"/>
    </source>
</evidence>
<evidence type="ECO:0000313" key="8">
    <source>
        <dbReference type="Proteomes" id="UP000045545"/>
    </source>
</evidence>
<proteinExistence type="predicted"/>
<keyword evidence="3 6" id="KW-0812">Transmembrane</keyword>
<organism evidence="7 8">
    <name type="scientific">Syntrophomonas zehnderi OL-4</name>
    <dbReference type="NCBI Taxonomy" id="690567"/>
    <lineage>
        <taxon>Bacteria</taxon>
        <taxon>Bacillati</taxon>
        <taxon>Bacillota</taxon>
        <taxon>Clostridia</taxon>
        <taxon>Eubacteriales</taxon>
        <taxon>Syntrophomonadaceae</taxon>
        <taxon>Syntrophomonas</taxon>
    </lineage>
</organism>
<feature type="transmembrane region" description="Helical" evidence="6">
    <location>
        <begin position="268"/>
        <end position="286"/>
    </location>
</feature>
<name>A0A0E4GBP8_9FIRM</name>
<feature type="transmembrane region" description="Helical" evidence="6">
    <location>
        <begin position="244"/>
        <end position="262"/>
    </location>
</feature>
<dbReference type="Pfam" id="PF02653">
    <property type="entry name" value="BPD_transp_2"/>
    <property type="match status" value="1"/>
</dbReference>
<gene>
    <name evidence="7" type="ORF">2298</name>
</gene>
<dbReference type="GO" id="GO:0005886">
    <property type="term" value="C:plasma membrane"/>
    <property type="evidence" value="ECO:0007669"/>
    <property type="project" value="UniProtKB-SubCell"/>
</dbReference>
<protein>
    <submittedName>
        <fullName evidence="7">ABC transporter, permease</fullName>
    </submittedName>
</protein>
<comment type="subcellular location">
    <subcellularLocation>
        <location evidence="1">Cell membrane</location>
        <topology evidence="1">Multi-pass membrane protein</topology>
    </subcellularLocation>
</comment>
<dbReference type="InterPro" id="IPR001851">
    <property type="entry name" value="ABC_transp_permease"/>
</dbReference>
<evidence type="ECO:0000256" key="6">
    <source>
        <dbReference type="SAM" id="Phobius"/>
    </source>
</evidence>
<feature type="transmembrane region" description="Helical" evidence="6">
    <location>
        <begin position="191"/>
        <end position="212"/>
    </location>
</feature>
<reference evidence="7 8" key="1">
    <citation type="submission" date="2015-03" db="EMBL/GenBank/DDBJ databases">
        <authorList>
            <person name="Murphy D."/>
        </authorList>
    </citation>
    <scope>NUCLEOTIDE SEQUENCE [LARGE SCALE GENOMIC DNA]</scope>
    <source>
        <strain evidence="7 8">OL-4</strain>
    </source>
</reference>
<dbReference type="GO" id="GO:0022857">
    <property type="term" value="F:transmembrane transporter activity"/>
    <property type="evidence" value="ECO:0007669"/>
    <property type="project" value="InterPro"/>
</dbReference>
<sequence length="356" mass="38943">MKAKAPLNCYFNHERIVPAVFLVLSFLAWQISGLTGSFVLNQVITRFIRDGLLVLALIIPVVAGMGLNFSITVGAMAIQTSLLLVIAYNIEGVPGILLVMVIGIFLSVLLGYVLGRILNRVKGKEMITTIIIGFFVNSIYQLIFLVGFGTVIPVFNQEIILTRGIGVRNTVDLGMYRNTIDKLWLFSIGEIQIPLFMILIVLLFAGGIYYILHTRFGRQVQAVGSAAETCAVLGIDTDRVRIKVMILSTVLAALGQFIYLQNIGMFDVYTAHLNTGIISCAALLAGGASIKSAKVRQALLGIFLFHTLFIVSPQAGQHLFRNAALGEYFRSFVAYGTIALALIVNVGNENRPIQRK</sequence>
<dbReference type="RefSeq" id="WP_242847551.1">
    <property type="nucleotide sequence ID" value="NZ_CGIH01000039.1"/>
</dbReference>
<dbReference type="Proteomes" id="UP000045545">
    <property type="component" value="Unassembled WGS sequence"/>
</dbReference>
<evidence type="ECO:0000256" key="3">
    <source>
        <dbReference type="ARBA" id="ARBA00022692"/>
    </source>
</evidence>
<keyword evidence="2" id="KW-1003">Cell membrane</keyword>
<accession>A0A0E4GBP8</accession>
<dbReference type="PANTHER" id="PTHR32196:SF15">
    <property type="entry name" value="SUGAR ABC TRANSPORTER PERMEASE PROTEIN"/>
    <property type="match status" value="1"/>
</dbReference>
<keyword evidence="5 6" id="KW-0472">Membrane</keyword>
<feature type="transmembrane region" description="Helical" evidence="6">
    <location>
        <begin position="127"/>
        <end position="152"/>
    </location>
</feature>
<dbReference type="AlphaFoldDB" id="A0A0E4GBP8"/>
<feature type="transmembrane region" description="Helical" evidence="6">
    <location>
        <begin position="298"/>
        <end position="316"/>
    </location>
</feature>
<feature type="transmembrane region" description="Helical" evidence="6">
    <location>
        <begin position="16"/>
        <end position="40"/>
    </location>
</feature>
<dbReference type="STRING" id="690567.2298"/>
<evidence type="ECO:0000256" key="5">
    <source>
        <dbReference type="ARBA" id="ARBA00023136"/>
    </source>
</evidence>
<feature type="transmembrane region" description="Helical" evidence="6">
    <location>
        <begin position="52"/>
        <end position="76"/>
    </location>
</feature>
<dbReference type="EMBL" id="CGIH01000039">
    <property type="protein sequence ID" value="CFX96068.1"/>
    <property type="molecule type" value="Genomic_DNA"/>
</dbReference>
<evidence type="ECO:0000313" key="7">
    <source>
        <dbReference type="EMBL" id="CFX96068.1"/>
    </source>
</evidence>
<evidence type="ECO:0000256" key="4">
    <source>
        <dbReference type="ARBA" id="ARBA00022989"/>
    </source>
</evidence>
<feature type="transmembrane region" description="Helical" evidence="6">
    <location>
        <begin position="328"/>
        <end position="347"/>
    </location>
</feature>
<dbReference type="PANTHER" id="PTHR32196">
    <property type="entry name" value="ABC TRANSPORTER PERMEASE PROTEIN YPHD-RELATED-RELATED"/>
    <property type="match status" value="1"/>
</dbReference>
<keyword evidence="8" id="KW-1185">Reference proteome</keyword>
<keyword evidence="4 6" id="KW-1133">Transmembrane helix</keyword>